<dbReference type="RefSeq" id="WP_124564490.1">
    <property type="nucleotide sequence ID" value="NZ_JARRRY010000006.1"/>
</dbReference>
<keyword evidence="2" id="KW-1185">Reference proteome</keyword>
<proteinExistence type="predicted"/>
<evidence type="ECO:0000313" key="1">
    <source>
        <dbReference type="EMBL" id="MDG5754608.1"/>
    </source>
</evidence>
<dbReference type="InterPro" id="IPR008554">
    <property type="entry name" value="Glutaredoxin-like"/>
</dbReference>
<dbReference type="Pfam" id="PF05768">
    <property type="entry name" value="Glrx-like"/>
    <property type="match status" value="1"/>
</dbReference>
<dbReference type="Proteomes" id="UP001218246">
    <property type="component" value="Unassembled WGS sequence"/>
</dbReference>
<dbReference type="SUPFAM" id="SSF52833">
    <property type="entry name" value="Thioredoxin-like"/>
    <property type="match status" value="1"/>
</dbReference>
<dbReference type="Gene3D" id="3.40.30.10">
    <property type="entry name" value="Glutaredoxin"/>
    <property type="match status" value="1"/>
</dbReference>
<dbReference type="InterPro" id="IPR036249">
    <property type="entry name" value="Thioredoxin-like_sf"/>
</dbReference>
<sequence>MNVVLYGKKDCCLCDDAKAILHELQQEHNFIWKEIDIYSDDVLLERYQIMIPVIEIEGEEVQAGIIQKDVISKRLTQGS</sequence>
<gene>
    <name evidence="1" type="ORF">P6P90_11580</name>
</gene>
<comment type="caution">
    <text evidence="1">The sequence shown here is derived from an EMBL/GenBank/DDBJ whole genome shotgun (WGS) entry which is preliminary data.</text>
</comment>
<dbReference type="PANTHER" id="PTHR33558">
    <property type="entry name" value="GLUTAREDOXIN-LIKE PROTEIN C5ORF63 HOMOLOG"/>
    <property type="match status" value="1"/>
</dbReference>
<dbReference type="InterPro" id="IPR052565">
    <property type="entry name" value="Glutaredoxin-like_YDR286C"/>
</dbReference>
<organism evidence="1 2">
    <name type="scientific">Ectobacillus antri</name>
    <dbReference type="NCBI Taxonomy" id="2486280"/>
    <lineage>
        <taxon>Bacteria</taxon>
        <taxon>Bacillati</taxon>
        <taxon>Bacillota</taxon>
        <taxon>Bacilli</taxon>
        <taxon>Bacillales</taxon>
        <taxon>Bacillaceae</taxon>
        <taxon>Ectobacillus</taxon>
    </lineage>
</organism>
<accession>A0ABT6H768</accession>
<evidence type="ECO:0000313" key="2">
    <source>
        <dbReference type="Proteomes" id="UP001218246"/>
    </source>
</evidence>
<protein>
    <submittedName>
        <fullName evidence="1">Glutaredoxin family protein</fullName>
    </submittedName>
</protein>
<dbReference type="EMBL" id="JARULN010000010">
    <property type="protein sequence ID" value="MDG5754608.1"/>
    <property type="molecule type" value="Genomic_DNA"/>
</dbReference>
<name>A0ABT6H768_9BACI</name>
<reference evidence="1 2" key="1">
    <citation type="submission" date="2023-04" db="EMBL/GenBank/DDBJ databases">
        <title>Ectobacillus antri isolated from activated sludge.</title>
        <authorList>
            <person name="Yan P."/>
            <person name="Liu X."/>
        </authorList>
    </citation>
    <scope>NUCLEOTIDE SEQUENCE [LARGE SCALE GENOMIC DNA]</scope>
    <source>
        <strain evidence="1 2">C18H</strain>
    </source>
</reference>
<dbReference type="PANTHER" id="PTHR33558:SF1">
    <property type="entry name" value="GLUTAREDOXIN-LIKE PROTEIN C5ORF63 HOMOLOG"/>
    <property type="match status" value="1"/>
</dbReference>